<dbReference type="InterPro" id="IPR007627">
    <property type="entry name" value="RNA_pol_sigma70_r2"/>
</dbReference>
<reference evidence="10" key="1">
    <citation type="journal article" date="2021" name="PeerJ">
        <title>Extensive microbial diversity within the chicken gut microbiome revealed by metagenomics and culture.</title>
        <authorList>
            <person name="Gilroy R."/>
            <person name="Ravi A."/>
            <person name="Getino M."/>
            <person name="Pursley I."/>
            <person name="Horton D.L."/>
            <person name="Alikhan N.F."/>
            <person name="Baker D."/>
            <person name="Gharbi K."/>
            <person name="Hall N."/>
            <person name="Watson M."/>
            <person name="Adriaenssens E.M."/>
            <person name="Foster-Nyarko E."/>
            <person name="Jarju S."/>
            <person name="Secka A."/>
            <person name="Antonio M."/>
            <person name="Oren A."/>
            <person name="Chaudhuri R.R."/>
            <person name="La Ragione R."/>
            <person name="Hildebrand F."/>
            <person name="Pallen M.J."/>
        </authorList>
    </citation>
    <scope>NUCLEOTIDE SEQUENCE</scope>
    <source>
        <strain evidence="10">ChiHjej13B12-4958</strain>
    </source>
</reference>
<dbReference type="InterPro" id="IPR013324">
    <property type="entry name" value="RNA_pol_sigma_r3/r4-like"/>
</dbReference>
<dbReference type="PANTHER" id="PTHR43133">
    <property type="entry name" value="RNA POLYMERASE ECF-TYPE SIGMA FACTO"/>
    <property type="match status" value="1"/>
</dbReference>
<evidence type="ECO:0000256" key="3">
    <source>
        <dbReference type="ARBA" id="ARBA00023015"/>
    </source>
</evidence>
<dbReference type="PANTHER" id="PTHR43133:SF65">
    <property type="entry name" value="ECF RNA POLYMERASE SIGMA FACTOR SIGG"/>
    <property type="match status" value="1"/>
</dbReference>
<gene>
    <name evidence="10" type="ORF">H9751_05745</name>
</gene>
<dbReference type="Pfam" id="PF12680">
    <property type="entry name" value="SnoaL_2"/>
    <property type="match status" value="1"/>
</dbReference>
<evidence type="ECO:0000313" key="11">
    <source>
        <dbReference type="Proteomes" id="UP000823858"/>
    </source>
</evidence>
<accession>A0A9D2TPS8</accession>
<comment type="caution">
    <text evidence="10">The sequence shown here is derived from an EMBL/GenBank/DDBJ whole genome shotgun (WGS) entry which is preliminary data.</text>
</comment>
<evidence type="ECO:0000256" key="5">
    <source>
        <dbReference type="ARBA" id="ARBA00023125"/>
    </source>
</evidence>
<keyword evidence="4" id="KW-0731">Sigma factor</keyword>
<dbReference type="SUPFAM" id="SSF54427">
    <property type="entry name" value="NTF2-like"/>
    <property type="match status" value="1"/>
</dbReference>
<keyword evidence="3" id="KW-0805">Transcription regulation</keyword>
<proteinExistence type="inferred from homology"/>
<name>A0A9D2TPS8_9CORY</name>
<sequence>MSEAAVESYRGELIVYCYRFFASVDEAEDAVQETFVRAWRNSGSFEGRASLRRWLYAIATNVCLDMAKARQRRCLPMDMNAPGHVPANGQDLQTAEEATWVTPIAGHRLLDDPADAAVQRDTVRLAFITALQCLPPRQRVVLILRDVLSWTAAETAALLDSSVASVNSALARARTTLRDRQAAKSGKDQGSVAEVEVEVEDVAEVDRQLLWSYVSAFGAYDVDRLVALLAEDARFTMPPYTLWLEGRTDIEAWWRGPGQVCRDSEVIPTSVNGQSAVAVFHDGAAFALHVLGTRAGRITSITHFMDTRVFGDLGDLGDLPTDR</sequence>
<feature type="domain" description="RNA polymerase sigma-70 region 2" evidence="7">
    <location>
        <begin position="6"/>
        <end position="73"/>
    </location>
</feature>
<dbReference type="NCBIfam" id="NF006089">
    <property type="entry name" value="PRK08241.1"/>
    <property type="match status" value="1"/>
</dbReference>
<dbReference type="Pfam" id="PF04542">
    <property type="entry name" value="Sigma70_r2"/>
    <property type="match status" value="1"/>
</dbReference>
<keyword evidence="6" id="KW-0804">Transcription</keyword>
<keyword evidence="10" id="KW-0808">Transferase</keyword>
<dbReference type="SUPFAM" id="SSF88659">
    <property type="entry name" value="Sigma3 and sigma4 domains of RNA polymerase sigma factors"/>
    <property type="match status" value="1"/>
</dbReference>
<keyword evidence="10" id="KW-0548">Nucleotidyltransferase</keyword>
<evidence type="ECO:0000313" key="10">
    <source>
        <dbReference type="EMBL" id="HJC85033.1"/>
    </source>
</evidence>
<dbReference type="Gene3D" id="1.10.1740.10">
    <property type="match status" value="1"/>
</dbReference>
<dbReference type="SUPFAM" id="SSF88946">
    <property type="entry name" value="Sigma2 domain of RNA polymerase sigma factors"/>
    <property type="match status" value="1"/>
</dbReference>
<feature type="domain" description="RNA polymerase sigma factor 70 region 4 type 2" evidence="8">
    <location>
        <begin position="125"/>
        <end position="177"/>
    </location>
</feature>
<keyword evidence="5" id="KW-0238">DNA-binding</keyword>
<dbReference type="InterPro" id="IPR013325">
    <property type="entry name" value="RNA_pol_sigma_r2"/>
</dbReference>
<dbReference type="NCBIfam" id="TIGR02960">
    <property type="entry name" value="SigX5"/>
    <property type="match status" value="1"/>
</dbReference>
<comment type="similarity">
    <text evidence="1">Belongs to the sigma-70 factor family. ECF subfamily.</text>
</comment>
<evidence type="ECO:0000259" key="9">
    <source>
        <dbReference type="Pfam" id="PF12680"/>
    </source>
</evidence>
<evidence type="ECO:0000256" key="4">
    <source>
        <dbReference type="ARBA" id="ARBA00023082"/>
    </source>
</evidence>
<dbReference type="GO" id="GO:0006352">
    <property type="term" value="P:DNA-templated transcription initiation"/>
    <property type="evidence" value="ECO:0007669"/>
    <property type="project" value="InterPro"/>
</dbReference>
<dbReference type="EMBL" id="DWVP01000014">
    <property type="protein sequence ID" value="HJC85033.1"/>
    <property type="molecule type" value="Genomic_DNA"/>
</dbReference>
<dbReference type="InterPro" id="IPR014284">
    <property type="entry name" value="RNA_pol_sigma-70_dom"/>
</dbReference>
<dbReference type="InterPro" id="IPR032710">
    <property type="entry name" value="NTF2-like_dom_sf"/>
</dbReference>
<feature type="domain" description="SnoaL-like" evidence="9">
    <location>
        <begin position="213"/>
        <end position="282"/>
    </location>
</feature>
<evidence type="ECO:0000259" key="8">
    <source>
        <dbReference type="Pfam" id="PF08281"/>
    </source>
</evidence>
<dbReference type="CDD" id="cd06171">
    <property type="entry name" value="Sigma70_r4"/>
    <property type="match status" value="1"/>
</dbReference>
<dbReference type="NCBIfam" id="TIGR02937">
    <property type="entry name" value="sigma70-ECF"/>
    <property type="match status" value="1"/>
</dbReference>
<dbReference type="Gene3D" id="3.10.450.50">
    <property type="match status" value="1"/>
</dbReference>
<organism evidence="10 11">
    <name type="scientific">Candidatus Corynebacterium faecigallinarum</name>
    <dbReference type="NCBI Taxonomy" id="2838528"/>
    <lineage>
        <taxon>Bacteria</taxon>
        <taxon>Bacillati</taxon>
        <taxon>Actinomycetota</taxon>
        <taxon>Actinomycetes</taxon>
        <taxon>Mycobacteriales</taxon>
        <taxon>Corynebacteriaceae</taxon>
        <taxon>Corynebacterium</taxon>
    </lineage>
</organism>
<evidence type="ECO:0000259" key="7">
    <source>
        <dbReference type="Pfam" id="PF04542"/>
    </source>
</evidence>
<dbReference type="GO" id="GO:0003899">
    <property type="term" value="F:DNA-directed RNA polymerase activity"/>
    <property type="evidence" value="ECO:0007669"/>
    <property type="project" value="UniProtKB-EC"/>
</dbReference>
<evidence type="ECO:0000256" key="6">
    <source>
        <dbReference type="ARBA" id="ARBA00023163"/>
    </source>
</evidence>
<dbReference type="InterPro" id="IPR039425">
    <property type="entry name" value="RNA_pol_sigma-70-like"/>
</dbReference>
<dbReference type="Pfam" id="PF08281">
    <property type="entry name" value="Sigma70_r4_2"/>
    <property type="match status" value="1"/>
</dbReference>
<dbReference type="AlphaFoldDB" id="A0A9D2TPS8"/>
<dbReference type="EC" id="2.7.7.6" evidence="10"/>
<reference evidence="10" key="2">
    <citation type="submission" date="2021-04" db="EMBL/GenBank/DDBJ databases">
        <authorList>
            <person name="Gilroy R."/>
        </authorList>
    </citation>
    <scope>NUCLEOTIDE SEQUENCE</scope>
    <source>
        <strain evidence="10">ChiHjej13B12-4958</strain>
    </source>
</reference>
<comment type="subunit">
    <text evidence="2">Interacts transiently with the RNA polymerase catalytic core formed by RpoA, RpoB, RpoC and RpoZ (2 alpha, 1 beta, 1 beta' and 1 omega subunit) to form the RNA polymerase holoenzyme that can initiate transcription.</text>
</comment>
<dbReference type="Proteomes" id="UP000823858">
    <property type="component" value="Unassembled WGS sequence"/>
</dbReference>
<evidence type="ECO:0000256" key="2">
    <source>
        <dbReference type="ARBA" id="ARBA00011344"/>
    </source>
</evidence>
<dbReference type="Gene3D" id="1.10.10.10">
    <property type="entry name" value="Winged helix-like DNA-binding domain superfamily/Winged helix DNA-binding domain"/>
    <property type="match status" value="1"/>
</dbReference>
<dbReference type="InterPro" id="IPR013249">
    <property type="entry name" value="RNA_pol_sigma70_r4_t2"/>
</dbReference>
<dbReference type="InterPro" id="IPR014305">
    <property type="entry name" value="RNA_pol_sigma-G_actinobac"/>
</dbReference>
<protein>
    <submittedName>
        <fullName evidence="10">RNA polymerase subunit sigma-70</fullName>
        <ecNumber evidence="10">2.7.7.6</ecNumber>
    </submittedName>
</protein>
<dbReference type="InterPro" id="IPR037401">
    <property type="entry name" value="SnoaL-like"/>
</dbReference>
<dbReference type="InterPro" id="IPR036388">
    <property type="entry name" value="WH-like_DNA-bd_sf"/>
</dbReference>
<dbReference type="GO" id="GO:0016987">
    <property type="term" value="F:sigma factor activity"/>
    <property type="evidence" value="ECO:0007669"/>
    <property type="project" value="UniProtKB-KW"/>
</dbReference>
<dbReference type="GO" id="GO:0003677">
    <property type="term" value="F:DNA binding"/>
    <property type="evidence" value="ECO:0007669"/>
    <property type="project" value="UniProtKB-KW"/>
</dbReference>
<evidence type="ECO:0000256" key="1">
    <source>
        <dbReference type="ARBA" id="ARBA00010641"/>
    </source>
</evidence>